<accession>A0AAU0EYB9</accession>
<dbReference type="InterPro" id="IPR032483">
    <property type="entry name" value="DUF5053"/>
</dbReference>
<evidence type="ECO:0000256" key="1">
    <source>
        <dbReference type="SAM" id="Coils"/>
    </source>
</evidence>
<gene>
    <name evidence="2" type="ORF">BPO_0024</name>
</gene>
<keyword evidence="3" id="KW-1185">Reference proteome</keyword>
<feature type="coiled-coil region" evidence="1">
    <location>
        <begin position="14"/>
        <end position="64"/>
    </location>
</feature>
<organism evidence="2 3">
    <name type="scientific">Bergeyella porcorum</name>
    <dbReference type="NCBI Taxonomy" id="1735111"/>
    <lineage>
        <taxon>Bacteria</taxon>
        <taxon>Pseudomonadati</taxon>
        <taxon>Bacteroidota</taxon>
        <taxon>Flavobacteriia</taxon>
        <taxon>Flavobacteriales</taxon>
        <taxon>Weeksellaceae</taxon>
        <taxon>Bergeyella</taxon>
    </lineage>
</organism>
<dbReference type="Proteomes" id="UP001432059">
    <property type="component" value="Chromosome"/>
</dbReference>
<keyword evidence="1" id="KW-0175">Coiled coil</keyword>
<dbReference type="Pfam" id="PF16476">
    <property type="entry name" value="DUF5053"/>
    <property type="match status" value="1"/>
</dbReference>
<sequence length="132" mass="15180">MLERVLKLKERYAKATTQEEKNAVDIEMKKLQDEDMDAWANAMVESAKETADRAEALVKQTRVREQLENALPILPLSYIAEHYFKKSRQWLYQKINGNIVNGKPAQFTDEEINTLNTALQDISKKIGSLRVA</sequence>
<reference evidence="2" key="1">
    <citation type="submission" date="2023-10" db="EMBL/GenBank/DDBJ databases">
        <title>Characterization and whole genome sequencing of a novel strain of Bergeyella porcorum QD2021 isolated from pig.</title>
        <authorList>
            <person name="Liu G."/>
            <person name="Chen C."/>
            <person name="Han X."/>
        </authorList>
    </citation>
    <scope>NUCLEOTIDE SEQUENCE</scope>
    <source>
        <strain evidence="2">QD2021</strain>
    </source>
</reference>
<evidence type="ECO:0000313" key="3">
    <source>
        <dbReference type="Proteomes" id="UP001432059"/>
    </source>
</evidence>
<name>A0AAU0EYB9_9FLAO</name>
<dbReference type="KEGG" id="bpor:BPO_0024"/>
<dbReference type="EMBL" id="CP136426">
    <property type="protein sequence ID" value="WOC50671.1"/>
    <property type="molecule type" value="Genomic_DNA"/>
</dbReference>
<dbReference type="AlphaFoldDB" id="A0AAU0EYB9"/>
<proteinExistence type="predicted"/>
<evidence type="ECO:0000313" key="2">
    <source>
        <dbReference type="EMBL" id="WOC50671.1"/>
    </source>
</evidence>
<protein>
    <submittedName>
        <fullName evidence="2">DUF5053 domain-containing protein</fullName>
    </submittedName>
</protein>
<dbReference type="RefSeq" id="WP_327984393.1">
    <property type="nucleotide sequence ID" value="NZ_CP136426.1"/>
</dbReference>